<accession>A0A520MUQ4</accession>
<dbReference type="Gene3D" id="3.40.50.1820">
    <property type="entry name" value="alpha/beta hydrolase"/>
    <property type="match status" value="1"/>
</dbReference>
<reference evidence="1 2" key="1">
    <citation type="submission" date="2019-02" db="EMBL/GenBank/DDBJ databases">
        <title>Prokaryotic population dynamics and viral predation in marine succession experiment using metagenomics: the confinement effect.</title>
        <authorList>
            <person name="Haro-Moreno J.M."/>
            <person name="Rodriguez-Valera F."/>
            <person name="Lopez-Perez M."/>
        </authorList>
    </citation>
    <scope>NUCLEOTIDE SEQUENCE [LARGE SCALE GENOMIC DNA]</scope>
    <source>
        <strain evidence="1">MED-G161</strain>
    </source>
</reference>
<name>A0A520MUQ4_9GAMM</name>
<comment type="caution">
    <text evidence="1">The sequence shown here is derived from an EMBL/GenBank/DDBJ whole genome shotgun (WGS) entry which is preliminary data.</text>
</comment>
<evidence type="ECO:0000313" key="2">
    <source>
        <dbReference type="Proteomes" id="UP000315498"/>
    </source>
</evidence>
<dbReference type="InterPro" id="IPR029058">
    <property type="entry name" value="AB_hydrolase_fold"/>
</dbReference>
<gene>
    <name evidence="1" type="ORF">EVA94_01960</name>
</gene>
<dbReference type="Proteomes" id="UP000315498">
    <property type="component" value="Unassembled WGS sequence"/>
</dbReference>
<dbReference type="AlphaFoldDB" id="A0A520MUQ4"/>
<dbReference type="InterPro" id="IPR021440">
    <property type="entry name" value="DUF3089"/>
</dbReference>
<protein>
    <submittedName>
        <fullName evidence="1">DUF3089 domain-containing protein</fullName>
    </submittedName>
</protein>
<dbReference type="EMBL" id="SHBG01000013">
    <property type="protein sequence ID" value="RZO24959.1"/>
    <property type="molecule type" value="Genomic_DNA"/>
</dbReference>
<dbReference type="Pfam" id="PF11288">
    <property type="entry name" value="DUF3089"/>
    <property type="match status" value="1"/>
</dbReference>
<dbReference type="SUPFAM" id="SSF53474">
    <property type="entry name" value="alpha/beta-Hydrolases"/>
    <property type="match status" value="1"/>
</dbReference>
<organism evidence="1 2">
    <name type="scientific">SAR86 cluster bacterium</name>
    <dbReference type="NCBI Taxonomy" id="2030880"/>
    <lineage>
        <taxon>Bacteria</taxon>
        <taxon>Pseudomonadati</taxon>
        <taxon>Pseudomonadota</taxon>
        <taxon>Gammaproteobacteria</taxon>
        <taxon>SAR86 cluster</taxon>
    </lineage>
</organism>
<sequence length="364" mass="42021">MPDNPFMKFLELVKPQEPFSDQSIPSTPDYENIDNWAATPAIDGQQFYVPSSTHSVNKDNNAVDVFYIHPTGFYEKKWNSDMNKSKSAFERTEIMLGNQASVFNDSCNIFAPEYRQATYFSFFDREDNGKKALDLAYKDIESSFDVFINSLNDNRPFIIAGHSQGGLLAQRLINKKINNTDLQKRFVCAYVIGYMIPEIYYEDVFPNISKSTSFDDINCIVSWSTVVEGFKRNREKTLFWKPDGWSVEPMIQKIVSTNPFSWTNDSLWHEDKNNLSIINKAQDYDFTDRFRKEHTGSKKSIGLTRIQGFSSSLNNETGLVEAKGPLIENIQKMKFFNGDLHSFDVMLFWGTLRQNIKDRINAFI</sequence>
<evidence type="ECO:0000313" key="1">
    <source>
        <dbReference type="EMBL" id="RZO24959.1"/>
    </source>
</evidence>
<proteinExistence type="predicted"/>